<comment type="caution">
    <text evidence="1">The sequence shown here is derived from an EMBL/GenBank/DDBJ whole genome shotgun (WGS) entry which is preliminary data.</text>
</comment>
<dbReference type="AlphaFoldDB" id="A0A553I3E4"/>
<gene>
    <name evidence="1" type="ORF">FHL15_004496</name>
</gene>
<evidence type="ECO:0000313" key="1">
    <source>
        <dbReference type="EMBL" id="TRX94724.1"/>
    </source>
</evidence>
<dbReference type="EMBL" id="VFLP01000020">
    <property type="protein sequence ID" value="TRX94724.1"/>
    <property type="molecule type" value="Genomic_DNA"/>
</dbReference>
<accession>A0A553I3E4</accession>
<protein>
    <submittedName>
        <fullName evidence="1">Uncharacterized protein</fullName>
    </submittedName>
</protein>
<evidence type="ECO:0000313" key="2">
    <source>
        <dbReference type="Proteomes" id="UP000319160"/>
    </source>
</evidence>
<organism evidence="1 2">
    <name type="scientific">Xylaria flabelliformis</name>
    <dbReference type="NCBI Taxonomy" id="2512241"/>
    <lineage>
        <taxon>Eukaryota</taxon>
        <taxon>Fungi</taxon>
        <taxon>Dikarya</taxon>
        <taxon>Ascomycota</taxon>
        <taxon>Pezizomycotina</taxon>
        <taxon>Sordariomycetes</taxon>
        <taxon>Xylariomycetidae</taxon>
        <taxon>Xylariales</taxon>
        <taxon>Xylariaceae</taxon>
        <taxon>Xylaria</taxon>
    </lineage>
</organism>
<reference evidence="2" key="1">
    <citation type="submission" date="2019-06" db="EMBL/GenBank/DDBJ databases">
        <title>Draft genome sequence of the griseofulvin-producing fungus Xylaria cubensis strain G536.</title>
        <authorList>
            <person name="Mead M.E."/>
            <person name="Raja H.A."/>
            <person name="Steenwyk J.L."/>
            <person name="Knowles S.L."/>
            <person name="Oberlies N.H."/>
            <person name="Rokas A."/>
        </authorList>
    </citation>
    <scope>NUCLEOTIDE SEQUENCE [LARGE SCALE GENOMIC DNA]</scope>
    <source>
        <strain evidence="2">G536</strain>
    </source>
</reference>
<keyword evidence="2" id="KW-1185">Reference proteome</keyword>
<dbReference type="OrthoDB" id="10309629at2759"/>
<name>A0A553I3E4_9PEZI</name>
<dbReference type="Proteomes" id="UP000319160">
    <property type="component" value="Unassembled WGS sequence"/>
</dbReference>
<proteinExistence type="predicted"/>
<sequence>MPPPRNHATLVYNMSGVTDWLWWRINEIHSFEQWKRECLRSKNRAIIQTHDGVTLWARLEDFNARHQSEYYSEVSDANNFYLIFRQTCDFWDRGQDSNRNISNHMRPIAYAQVSYMGVVWQVGRSNQYLEY</sequence>